<reference evidence="8 9" key="1">
    <citation type="submission" date="2024-09" db="EMBL/GenBank/DDBJ databases">
        <authorList>
            <person name="Sun Q."/>
            <person name="Mori K."/>
        </authorList>
    </citation>
    <scope>NUCLEOTIDE SEQUENCE [LARGE SCALE GENOMIC DNA]</scope>
    <source>
        <strain evidence="8 9">NCAIM B.02610</strain>
    </source>
</reference>
<feature type="transmembrane region" description="Helical" evidence="7">
    <location>
        <begin position="362"/>
        <end position="381"/>
    </location>
</feature>
<dbReference type="Pfam" id="PF07690">
    <property type="entry name" value="MFS_1"/>
    <property type="match status" value="1"/>
</dbReference>
<feature type="transmembrane region" description="Helical" evidence="7">
    <location>
        <begin position="271"/>
        <end position="289"/>
    </location>
</feature>
<feature type="transmembrane region" description="Helical" evidence="7">
    <location>
        <begin position="332"/>
        <end position="350"/>
    </location>
</feature>
<dbReference type="InterPro" id="IPR011701">
    <property type="entry name" value="MFS"/>
</dbReference>
<dbReference type="EMBL" id="JBHLUX010000001">
    <property type="protein sequence ID" value="MFC0468999.1"/>
    <property type="molecule type" value="Genomic_DNA"/>
</dbReference>
<evidence type="ECO:0000256" key="7">
    <source>
        <dbReference type="SAM" id="Phobius"/>
    </source>
</evidence>
<keyword evidence="6 7" id="KW-0472">Membrane</keyword>
<dbReference type="PANTHER" id="PTHR43414:SF1">
    <property type="entry name" value="PEPTIDE PERMEASE"/>
    <property type="match status" value="1"/>
</dbReference>
<feature type="transmembrane region" description="Helical" evidence="7">
    <location>
        <begin position="237"/>
        <end position="259"/>
    </location>
</feature>
<protein>
    <submittedName>
        <fullName evidence="8">MFS transporter</fullName>
    </submittedName>
</protein>
<sequence>MTSFKVTQTVLFFLIFYFVYTDVALSPFYPQFFDKVFGITDLGYTAFYIFIARLTVVIAVPIWGLISKYFEVKHLLYVGQWMSAVMLVGMAAAQDVQQFLSFTVLLLIGKSSFFLIYPLLIELNGEGKRSRVVGTYHILFHGAIILGTLSGAWIIKLEDPLLLFYGLAVIEVVIWLICCVTFKKLLSRKKTVPTKYVVQSEKKQFRFLVTIGLVIFAFHTANNMIRPYFATYTITDFQLSFVESSILFMIPSVMAIIAYPTIRKICSPERLSFVFAFALGVLAISLMLQGMTSSLLVLCIGRVFYGFFLAIAQSALELYLFNNSTNQLHVNYTIASSFQNGGLLVAPLLASTSVSSYNLATPFVFAGVICLLTLITARLLIFNNRKPLVQKTDAA</sequence>
<evidence type="ECO:0000256" key="1">
    <source>
        <dbReference type="ARBA" id="ARBA00004651"/>
    </source>
</evidence>
<keyword evidence="4 7" id="KW-0812">Transmembrane</keyword>
<feature type="transmembrane region" description="Helical" evidence="7">
    <location>
        <begin position="161"/>
        <end position="186"/>
    </location>
</feature>
<feature type="transmembrane region" description="Helical" evidence="7">
    <location>
        <begin position="295"/>
        <end position="320"/>
    </location>
</feature>
<evidence type="ECO:0000256" key="2">
    <source>
        <dbReference type="ARBA" id="ARBA00022448"/>
    </source>
</evidence>
<keyword evidence="9" id="KW-1185">Reference proteome</keyword>
<feature type="transmembrane region" description="Helical" evidence="7">
    <location>
        <begin position="133"/>
        <end position="155"/>
    </location>
</feature>
<comment type="caution">
    <text evidence="8">The sequence shown here is derived from an EMBL/GenBank/DDBJ whole genome shotgun (WGS) entry which is preliminary data.</text>
</comment>
<feature type="transmembrane region" description="Helical" evidence="7">
    <location>
        <begin position="99"/>
        <end position="121"/>
    </location>
</feature>
<dbReference type="Proteomes" id="UP001589838">
    <property type="component" value="Unassembled WGS sequence"/>
</dbReference>
<dbReference type="RefSeq" id="WP_335963300.1">
    <property type="nucleotide sequence ID" value="NZ_JAXBLX010000046.1"/>
</dbReference>
<keyword evidence="3" id="KW-1003">Cell membrane</keyword>
<gene>
    <name evidence="8" type="ORF">ACFFHM_00075</name>
</gene>
<keyword evidence="5 7" id="KW-1133">Transmembrane helix</keyword>
<dbReference type="InterPro" id="IPR036259">
    <property type="entry name" value="MFS_trans_sf"/>
</dbReference>
<evidence type="ECO:0000256" key="3">
    <source>
        <dbReference type="ARBA" id="ARBA00022475"/>
    </source>
</evidence>
<evidence type="ECO:0000313" key="8">
    <source>
        <dbReference type="EMBL" id="MFC0468999.1"/>
    </source>
</evidence>
<feature type="transmembrane region" description="Helical" evidence="7">
    <location>
        <begin position="75"/>
        <end position="93"/>
    </location>
</feature>
<organism evidence="8 9">
    <name type="scientific">Halalkalibacter kiskunsagensis</name>
    <dbReference type="NCBI Taxonomy" id="1548599"/>
    <lineage>
        <taxon>Bacteria</taxon>
        <taxon>Bacillati</taxon>
        <taxon>Bacillota</taxon>
        <taxon>Bacilli</taxon>
        <taxon>Bacillales</taxon>
        <taxon>Bacillaceae</taxon>
        <taxon>Halalkalibacter</taxon>
    </lineage>
</organism>
<dbReference type="PANTHER" id="PTHR43414">
    <property type="entry name" value="MULTIDRUG RESISTANCE PROTEIN MDTG"/>
    <property type="match status" value="1"/>
</dbReference>
<name>A0ABV6K6R3_9BACI</name>
<accession>A0ABV6K6R3</accession>
<dbReference type="SUPFAM" id="SSF103473">
    <property type="entry name" value="MFS general substrate transporter"/>
    <property type="match status" value="1"/>
</dbReference>
<comment type="subcellular location">
    <subcellularLocation>
        <location evidence="1">Cell membrane</location>
        <topology evidence="1">Multi-pass membrane protein</topology>
    </subcellularLocation>
</comment>
<feature type="transmembrane region" description="Helical" evidence="7">
    <location>
        <begin position="45"/>
        <end position="66"/>
    </location>
</feature>
<dbReference type="Gene3D" id="1.20.1250.20">
    <property type="entry name" value="MFS general substrate transporter like domains"/>
    <property type="match status" value="2"/>
</dbReference>
<evidence type="ECO:0000256" key="4">
    <source>
        <dbReference type="ARBA" id="ARBA00022692"/>
    </source>
</evidence>
<feature type="transmembrane region" description="Helical" evidence="7">
    <location>
        <begin position="207"/>
        <end position="225"/>
    </location>
</feature>
<evidence type="ECO:0000256" key="6">
    <source>
        <dbReference type="ARBA" id="ARBA00023136"/>
    </source>
</evidence>
<keyword evidence="2" id="KW-0813">Transport</keyword>
<proteinExistence type="predicted"/>
<evidence type="ECO:0000256" key="5">
    <source>
        <dbReference type="ARBA" id="ARBA00022989"/>
    </source>
</evidence>
<evidence type="ECO:0000313" key="9">
    <source>
        <dbReference type="Proteomes" id="UP001589838"/>
    </source>
</evidence>